<comment type="caution">
    <text evidence="1">The sequence shown here is derived from an EMBL/GenBank/DDBJ whole genome shotgun (WGS) entry which is preliminary data.</text>
</comment>
<sequence>MYSCHWRVNGLFKKICRSFAIQAPHTAALTPRDKEAMQDAAWSKIPAIFQPVFLLPSLGTAAAIPKPTCRTDSLENQSGHTCFTVNSFEKRDSCCCNGVGGAWPEFKIMTEVLRKKEERVKTGYTQENQVLVELQDSPQLRVIVHHPLQGVCAHYGAR</sequence>
<keyword evidence="2" id="KW-1185">Reference proteome</keyword>
<dbReference type="Proteomes" id="UP000314294">
    <property type="component" value="Unassembled WGS sequence"/>
</dbReference>
<dbReference type="EMBL" id="SRLO01000008">
    <property type="protein sequence ID" value="TNN87928.1"/>
    <property type="molecule type" value="Genomic_DNA"/>
</dbReference>
<evidence type="ECO:0000313" key="2">
    <source>
        <dbReference type="Proteomes" id="UP000314294"/>
    </source>
</evidence>
<reference evidence="1 2" key="1">
    <citation type="submission" date="2019-03" db="EMBL/GenBank/DDBJ databases">
        <title>First draft genome of Liparis tanakae, snailfish: a comprehensive survey of snailfish specific genes.</title>
        <authorList>
            <person name="Kim W."/>
            <person name="Song I."/>
            <person name="Jeong J.-H."/>
            <person name="Kim D."/>
            <person name="Kim S."/>
            <person name="Ryu S."/>
            <person name="Song J.Y."/>
            <person name="Lee S.K."/>
        </authorList>
    </citation>
    <scope>NUCLEOTIDE SEQUENCE [LARGE SCALE GENOMIC DNA]</scope>
    <source>
        <tissue evidence="1">Muscle</tissue>
    </source>
</reference>
<gene>
    <name evidence="1" type="ORF">EYF80_001892</name>
</gene>
<organism evidence="1 2">
    <name type="scientific">Liparis tanakae</name>
    <name type="common">Tanaka's snailfish</name>
    <dbReference type="NCBI Taxonomy" id="230148"/>
    <lineage>
        <taxon>Eukaryota</taxon>
        <taxon>Metazoa</taxon>
        <taxon>Chordata</taxon>
        <taxon>Craniata</taxon>
        <taxon>Vertebrata</taxon>
        <taxon>Euteleostomi</taxon>
        <taxon>Actinopterygii</taxon>
        <taxon>Neopterygii</taxon>
        <taxon>Teleostei</taxon>
        <taxon>Neoteleostei</taxon>
        <taxon>Acanthomorphata</taxon>
        <taxon>Eupercaria</taxon>
        <taxon>Perciformes</taxon>
        <taxon>Cottioidei</taxon>
        <taxon>Cottales</taxon>
        <taxon>Liparidae</taxon>
        <taxon>Liparis</taxon>
    </lineage>
</organism>
<evidence type="ECO:0000313" key="1">
    <source>
        <dbReference type="EMBL" id="TNN87928.1"/>
    </source>
</evidence>
<dbReference type="AlphaFoldDB" id="A0A4Z2JE40"/>
<accession>A0A4Z2JE40</accession>
<name>A0A4Z2JE40_9TELE</name>
<proteinExistence type="predicted"/>
<protein>
    <submittedName>
        <fullName evidence="1">Uncharacterized protein</fullName>
    </submittedName>
</protein>